<dbReference type="AlphaFoldDB" id="A0A0B7A9X8"/>
<keyword evidence="1" id="KW-0175">Coiled coil</keyword>
<gene>
    <name evidence="2" type="primary">ORF105547</name>
</gene>
<evidence type="ECO:0000256" key="1">
    <source>
        <dbReference type="SAM" id="Coils"/>
    </source>
</evidence>
<organism evidence="2">
    <name type="scientific">Arion vulgaris</name>
    <dbReference type="NCBI Taxonomy" id="1028688"/>
    <lineage>
        <taxon>Eukaryota</taxon>
        <taxon>Metazoa</taxon>
        <taxon>Spiralia</taxon>
        <taxon>Lophotrochozoa</taxon>
        <taxon>Mollusca</taxon>
        <taxon>Gastropoda</taxon>
        <taxon>Heterobranchia</taxon>
        <taxon>Euthyneura</taxon>
        <taxon>Panpulmonata</taxon>
        <taxon>Eupulmonata</taxon>
        <taxon>Stylommatophora</taxon>
        <taxon>Helicina</taxon>
        <taxon>Arionoidea</taxon>
        <taxon>Arionidae</taxon>
        <taxon>Arion</taxon>
    </lineage>
</organism>
<accession>A0A0B7A9X8</accession>
<proteinExistence type="predicted"/>
<protein>
    <submittedName>
        <fullName evidence="2">Uncharacterized protein</fullName>
    </submittedName>
</protein>
<sequence>MKLEAAYAEQDIEIGKLRTEVGNLKKHLTTLEEELSKAKDKITQQGSNIRIMEVERENIQVKFKDDLAKVTQIVRNEIEKSREIMNKQYKEMRELRKQSEGIRQDIGEIKKMFSVNRFSQTGQVSISDPINLQSSTPVFPLLNQDKKQIVRDKNKKK</sequence>
<reference evidence="2" key="1">
    <citation type="submission" date="2014-12" db="EMBL/GenBank/DDBJ databases">
        <title>Insight into the proteome of Arion vulgaris.</title>
        <authorList>
            <person name="Aradska J."/>
            <person name="Bulat T."/>
            <person name="Smidak R."/>
            <person name="Sarate P."/>
            <person name="Gangsoo J."/>
            <person name="Sialana F."/>
            <person name="Bilban M."/>
            <person name="Lubec G."/>
        </authorList>
    </citation>
    <scope>NUCLEOTIDE SEQUENCE</scope>
    <source>
        <tissue evidence="2">Skin</tissue>
    </source>
</reference>
<feature type="coiled-coil region" evidence="1">
    <location>
        <begin position="14"/>
        <end position="48"/>
    </location>
</feature>
<feature type="coiled-coil region" evidence="1">
    <location>
        <begin position="75"/>
        <end position="105"/>
    </location>
</feature>
<evidence type="ECO:0000313" key="2">
    <source>
        <dbReference type="EMBL" id="CEK77573.1"/>
    </source>
</evidence>
<dbReference type="EMBL" id="HACG01030708">
    <property type="protein sequence ID" value="CEK77573.1"/>
    <property type="molecule type" value="Transcribed_RNA"/>
</dbReference>
<name>A0A0B7A9X8_9EUPU</name>